<reference evidence="1 2" key="1">
    <citation type="submission" date="2019-11" db="EMBL/GenBank/DDBJ databases">
        <title>Comparative genomics of hydrocarbon-degrading Desulfosarcina strains.</title>
        <authorList>
            <person name="Watanabe M."/>
            <person name="Kojima H."/>
            <person name="Fukui M."/>
        </authorList>
    </citation>
    <scope>NUCLEOTIDE SEQUENCE [LARGE SCALE GENOMIC DNA]</scope>
    <source>
        <strain evidence="1 2">PP31</strain>
    </source>
</reference>
<sequence>MPGSMNNWSTNSAPVKSYPILPVSGIAVIGGSPKIAVPGPKHAWQKVSIEIAQPDHGQRDHLLSEKE</sequence>
<dbReference type="EMBL" id="AP021875">
    <property type="protein sequence ID" value="BBO76003.1"/>
    <property type="molecule type" value="Genomic_DNA"/>
</dbReference>
<accession>A0A5K7Z817</accession>
<gene>
    <name evidence="1" type="ORF">DSCW_34200</name>
</gene>
<dbReference type="Proteomes" id="UP000427769">
    <property type="component" value="Chromosome"/>
</dbReference>
<organism evidence="1 2">
    <name type="scientific">Desulfosarcina widdelii</name>
    <dbReference type="NCBI Taxonomy" id="947919"/>
    <lineage>
        <taxon>Bacteria</taxon>
        <taxon>Pseudomonadati</taxon>
        <taxon>Thermodesulfobacteriota</taxon>
        <taxon>Desulfobacteria</taxon>
        <taxon>Desulfobacterales</taxon>
        <taxon>Desulfosarcinaceae</taxon>
        <taxon>Desulfosarcina</taxon>
    </lineage>
</organism>
<keyword evidence="2" id="KW-1185">Reference proteome</keyword>
<evidence type="ECO:0000313" key="1">
    <source>
        <dbReference type="EMBL" id="BBO76003.1"/>
    </source>
</evidence>
<name>A0A5K7Z817_9BACT</name>
<proteinExistence type="predicted"/>
<dbReference type="AlphaFoldDB" id="A0A5K7Z817"/>
<evidence type="ECO:0000313" key="2">
    <source>
        <dbReference type="Proteomes" id="UP000427769"/>
    </source>
</evidence>
<protein>
    <submittedName>
        <fullName evidence="1">Uncharacterized protein</fullName>
    </submittedName>
</protein>
<dbReference type="KEGG" id="dwd:DSCW_34200"/>